<accession>A0A136JBY0</accession>
<evidence type="ECO:0000256" key="1">
    <source>
        <dbReference type="SAM" id="SignalP"/>
    </source>
</evidence>
<sequence>MALPLLLILRGTGTGQCFQDLRWHCCRSCGSNAGASSFWGAVQDQDRWARSANVLCMASVLDVACLSAFVDRQYRPNSQVCRSQSLCLTFVSRP</sequence>
<dbReference type="Proteomes" id="UP000070501">
    <property type="component" value="Unassembled WGS sequence"/>
</dbReference>
<feature type="chain" id="PRO_5007293634" description="Secreted protein" evidence="1">
    <location>
        <begin position="18"/>
        <end position="94"/>
    </location>
</feature>
<dbReference type="EMBL" id="KQ964247">
    <property type="protein sequence ID" value="KXJ94568.1"/>
    <property type="molecule type" value="Genomic_DNA"/>
</dbReference>
<dbReference type="InParanoid" id="A0A136JBY0"/>
<gene>
    <name evidence="2" type="ORF">Micbo1qcDRAFT_44873</name>
</gene>
<dbReference type="AlphaFoldDB" id="A0A136JBY0"/>
<reference evidence="3" key="1">
    <citation type="submission" date="2016-02" db="EMBL/GenBank/DDBJ databases">
        <title>Draft genome sequence of Microdochium bolleyi, a fungal endophyte of beachgrass.</title>
        <authorList>
            <consortium name="DOE Joint Genome Institute"/>
            <person name="David A.S."/>
            <person name="May G."/>
            <person name="Haridas S."/>
            <person name="Lim J."/>
            <person name="Wang M."/>
            <person name="Labutti K."/>
            <person name="Lipzen A."/>
            <person name="Barry K."/>
            <person name="Grigoriev I.V."/>
        </authorList>
    </citation>
    <scope>NUCLEOTIDE SEQUENCE [LARGE SCALE GENOMIC DNA]</scope>
    <source>
        <strain evidence="3">J235TASD1</strain>
    </source>
</reference>
<keyword evidence="3" id="KW-1185">Reference proteome</keyword>
<protein>
    <recommendedName>
        <fullName evidence="4">Secreted protein</fullName>
    </recommendedName>
</protein>
<feature type="signal peptide" evidence="1">
    <location>
        <begin position="1"/>
        <end position="17"/>
    </location>
</feature>
<name>A0A136JBY0_9PEZI</name>
<organism evidence="2 3">
    <name type="scientific">Microdochium bolleyi</name>
    <dbReference type="NCBI Taxonomy" id="196109"/>
    <lineage>
        <taxon>Eukaryota</taxon>
        <taxon>Fungi</taxon>
        <taxon>Dikarya</taxon>
        <taxon>Ascomycota</taxon>
        <taxon>Pezizomycotina</taxon>
        <taxon>Sordariomycetes</taxon>
        <taxon>Xylariomycetidae</taxon>
        <taxon>Xylariales</taxon>
        <taxon>Microdochiaceae</taxon>
        <taxon>Microdochium</taxon>
    </lineage>
</organism>
<evidence type="ECO:0008006" key="4">
    <source>
        <dbReference type="Google" id="ProtNLM"/>
    </source>
</evidence>
<evidence type="ECO:0000313" key="2">
    <source>
        <dbReference type="EMBL" id="KXJ94568.1"/>
    </source>
</evidence>
<evidence type="ECO:0000313" key="3">
    <source>
        <dbReference type="Proteomes" id="UP000070501"/>
    </source>
</evidence>
<proteinExistence type="predicted"/>
<keyword evidence="1" id="KW-0732">Signal</keyword>